<feature type="domain" description="Biopterin-dependent aromatic amino acid hydroxylase family profile" evidence="10">
    <location>
        <begin position="51"/>
        <end position="365"/>
    </location>
</feature>
<dbReference type="InterPro" id="IPR036329">
    <property type="entry name" value="Aro-AA_hydroxylase_C_sf"/>
</dbReference>
<feature type="binding site" evidence="8">
    <location>
        <position position="229"/>
    </location>
    <ligand>
        <name>Fe cation</name>
        <dbReference type="ChEBI" id="CHEBI:24875"/>
    </ligand>
</feature>
<keyword evidence="4 8" id="KW-0479">Metal-binding</keyword>
<sequence>MVVALVGAGAASQRRQIAPAVGRRAQRVFAVATGPARRHAADAQPPPPPAPAPAAQPAEAQAPAPIKIPRSLAEVDNGQILGFSADLSEDHPGFHDAVYKQRRVDICNLARTHQIGQPIRRIAYTPEEVDVWRTVMTELQQLFPQHACKEVGRFLRCWPLFNFSPDEVPQLEDLSAVLQRATGFQIRPVAGLLRPRDFLNGLAFRTFHSTQYMRHHSSPRYTPEPDVVHEVIGHVPMLADPAYADLVHQIGIASLTADDKQIWHLTKVYWYTVEFGVVREGGDVKAFGAGVLSSFGELQHMAADRAELVPLDVSAPLPKMSYKDGYQQRYFVLESFEEGAAQLKAYCRTLHQEMPDEVRAAVGLL</sequence>
<feature type="region of interest" description="Disordered" evidence="9">
    <location>
        <begin position="33"/>
        <end position="61"/>
    </location>
</feature>
<reference evidence="11" key="1">
    <citation type="submission" date="2020-11" db="EMBL/GenBank/DDBJ databases">
        <title>Chlorella ohadii genome sequencing and assembly.</title>
        <authorList>
            <person name="Murik O."/>
            <person name="Treves H."/>
            <person name="Kedem I."/>
            <person name="Shotland Y."/>
            <person name="Kaplan A."/>
        </authorList>
    </citation>
    <scope>NUCLEOTIDE SEQUENCE</scope>
    <source>
        <strain evidence="11">1</strain>
    </source>
</reference>
<dbReference type="Pfam" id="PF00351">
    <property type="entry name" value="Biopterin_H"/>
    <property type="match status" value="1"/>
</dbReference>
<feature type="binding site" evidence="8">
    <location>
        <position position="274"/>
    </location>
    <ligand>
        <name>Fe cation</name>
        <dbReference type="ChEBI" id="CHEBI:24875"/>
    </ligand>
</feature>
<dbReference type="InterPro" id="IPR036951">
    <property type="entry name" value="ArAA_hydroxylase_sf"/>
</dbReference>
<evidence type="ECO:0000256" key="2">
    <source>
        <dbReference type="ARBA" id="ARBA00009712"/>
    </source>
</evidence>
<organism evidence="11 12">
    <name type="scientific">Chlorella ohadii</name>
    <dbReference type="NCBI Taxonomy" id="2649997"/>
    <lineage>
        <taxon>Eukaryota</taxon>
        <taxon>Viridiplantae</taxon>
        <taxon>Chlorophyta</taxon>
        <taxon>core chlorophytes</taxon>
        <taxon>Trebouxiophyceae</taxon>
        <taxon>Chlorellales</taxon>
        <taxon>Chlorellaceae</taxon>
        <taxon>Chlorella clade</taxon>
        <taxon>Chlorella</taxon>
    </lineage>
</organism>
<name>A0AAD5H187_9CHLO</name>
<evidence type="ECO:0000256" key="1">
    <source>
        <dbReference type="ARBA" id="ARBA00001954"/>
    </source>
</evidence>
<evidence type="ECO:0000256" key="7">
    <source>
        <dbReference type="ARBA" id="ARBA00023033"/>
    </source>
</evidence>
<evidence type="ECO:0000256" key="5">
    <source>
        <dbReference type="ARBA" id="ARBA00023002"/>
    </source>
</evidence>
<dbReference type="PROSITE" id="PS51410">
    <property type="entry name" value="BH4_AAA_HYDROXYL_2"/>
    <property type="match status" value="1"/>
</dbReference>
<comment type="cofactor">
    <cofactor evidence="1 8">
        <name>Fe(2+)</name>
        <dbReference type="ChEBI" id="CHEBI:29033"/>
    </cofactor>
</comment>
<keyword evidence="12" id="KW-1185">Reference proteome</keyword>
<dbReference type="PROSITE" id="PS00367">
    <property type="entry name" value="BH4_AAA_HYDROXYL_1"/>
    <property type="match status" value="1"/>
</dbReference>
<dbReference type="SUPFAM" id="SSF56534">
    <property type="entry name" value="Aromatic aminoacid monoxygenases, catalytic and oligomerization domains"/>
    <property type="match status" value="1"/>
</dbReference>
<feature type="binding site" evidence="8">
    <location>
        <position position="234"/>
    </location>
    <ligand>
        <name>Fe cation</name>
        <dbReference type="ChEBI" id="CHEBI:24875"/>
    </ligand>
</feature>
<evidence type="ECO:0000259" key="10">
    <source>
        <dbReference type="PROSITE" id="PS51410"/>
    </source>
</evidence>
<dbReference type="InterPro" id="IPR018301">
    <property type="entry name" value="ArAA_hydroxylase_Fe/CU_BS"/>
</dbReference>
<dbReference type="InterPro" id="IPR001273">
    <property type="entry name" value="ArAA_hydroxylase"/>
</dbReference>
<gene>
    <name evidence="11" type="ORF">COHA_006013</name>
</gene>
<keyword evidence="6 8" id="KW-0408">Iron</keyword>
<dbReference type="EC" id="1.14.16.1" evidence="3"/>
<dbReference type="InterPro" id="IPR019774">
    <property type="entry name" value="Aromatic-AA_hydroxylase_C"/>
</dbReference>
<protein>
    <recommendedName>
        <fullName evidence="3">phenylalanine 4-monooxygenase</fullName>
        <ecNumber evidence="3">1.14.16.1</ecNumber>
    </recommendedName>
</protein>
<dbReference type="EMBL" id="JADXDR010000083">
    <property type="protein sequence ID" value="KAI7840231.1"/>
    <property type="molecule type" value="Genomic_DNA"/>
</dbReference>
<dbReference type="AlphaFoldDB" id="A0AAD5H187"/>
<evidence type="ECO:0000256" key="8">
    <source>
        <dbReference type="PIRSR" id="PIRSR601273-2"/>
    </source>
</evidence>
<keyword evidence="5" id="KW-0560">Oxidoreductase</keyword>
<evidence type="ECO:0000313" key="12">
    <source>
        <dbReference type="Proteomes" id="UP001205105"/>
    </source>
</evidence>
<accession>A0AAD5H187</accession>
<dbReference type="Proteomes" id="UP001205105">
    <property type="component" value="Unassembled WGS sequence"/>
</dbReference>
<dbReference type="PANTHER" id="PTHR11473:SF24">
    <property type="entry name" value="PHENYLALANINE-4-HYDROXYLASE"/>
    <property type="match status" value="1"/>
</dbReference>
<dbReference type="Gene3D" id="1.10.800.10">
    <property type="entry name" value="Aromatic amino acid hydroxylase"/>
    <property type="match status" value="1"/>
</dbReference>
<keyword evidence="7" id="KW-0503">Monooxygenase</keyword>
<dbReference type="PRINTS" id="PR00372">
    <property type="entry name" value="FYWHYDRXLASE"/>
</dbReference>
<dbReference type="PANTHER" id="PTHR11473">
    <property type="entry name" value="AROMATIC AMINO ACID HYDROXYLASE"/>
    <property type="match status" value="1"/>
</dbReference>
<evidence type="ECO:0000256" key="6">
    <source>
        <dbReference type="ARBA" id="ARBA00023004"/>
    </source>
</evidence>
<evidence type="ECO:0000313" key="11">
    <source>
        <dbReference type="EMBL" id="KAI7840231.1"/>
    </source>
</evidence>
<comment type="similarity">
    <text evidence="2">Belongs to the biopterin-dependent aromatic amino acid hydroxylase family.</text>
</comment>
<evidence type="ECO:0000256" key="9">
    <source>
        <dbReference type="SAM" id="MobiDB-lite"/>
    </source>
</evidence>
<dbReference type="GO" id="GO:0005506">
    <property type="term" value="F:iron ion binding"/>
    <property type="evidence" value="ECO:0007669"/>
    <property type="project" value="InterPro"/>
</dbReference>
<evidence type="ECO:0000256" key="3">
    <source>
        <dbReference type="ARBA" id="ARBA00011995"/>
    </source>
</evidence>
<proteinExistence type="inferred from homology"/>
<evidence type="ECO:0000256" key="4">
    <source>
        <dbReference type="ARBA" id="ARBA00022723"/>
    </source>
</evidence>
<comment type="caution">
    <text evidence="11">The sequence shown here is derived from an EMBL/GenBank/DDBJ whole genome shotgun (WGS) entry which is preliminary data.</text>
</comment>
<dbReference type="GO" id="GO:0004505">
    <property type="term" value="F:phenylalanine 4-monooxygenase activity"/>
    <property type="evidence" value="ECO:0007669"/>
    <property type="project" value="UniProtKB-EC"/>
</dbReference>
<feature type="compositionally biased region" description="Pro residues" evidence="9">
    <location>
        <begin position="44"/>
        <end position="54"/>
    </location>
</feature>